<gene>
    <name evidence="1" type="ORF">MANES_14G165151v8</name>
</gene>
<keyword evidence="2" id="KW-1185">Reference proteome</keyword>
<sequence>MSLNLNRHEAKFIHAIVETVTQSLNRVRLILPLHLVGMDTRLQGINSWLKDASDDFSIGMICGIGGVGKTPLAKIAFILNYQNFDSFSFLEVRAKVEQDNNGLVMLQRKLLSDILKEKAEEIYNKDEGTAMIREAIKRRKALIVLDDVDDNEQLAEFIGEWDILHSKGSKIIITTRQDWLLGSHAPYKKFEVQPLDENESLELFNLHAFPTGIPSSISMENSKNIVGLCGGLPLALEVLGSALSGNSRLSMDELKRRLETEEETEGENIQKTLRTSYNSFQEPRDKNLFLDIACFYIGKKKYQVDKVVEDCELYRTLGIQTLIDRHLIAEQKSTEGETHRRIWNSEDALKVMRENIGTDRIRSLIPYKQQLNLTPTNELNVGIEGFATMRNLKLLHLNNVKFNRGNKKFARSLRWVWRYASPLNAKLNGGGYKSFPTRLIWLSWHGFPLQFIPNAFSLEELVVLDMRNSSLQYFRSNLKILNLSHSHLLVTFPDCTKLPNLELLILKGCLNLVEIDKSIGFLEKLILLNLKGCKNLKKLPREIARMKSLEEPLLSGCSELHEIPEELVELNSLKVCDASGTAINQASSISQLHSTGFSLAILPRFLTDLRLKDCNLSDDVIPMDLSRLCSLMMLELSGNPIQTLPESIVCLTLLQFLSLDRCRRLQFLPELPAALRGLNLVSCKSLEKLKGELWTEKESVGINGCANLLEIEGLYKLQKMTDFDKMMMDLLHLFNLKALESSFEVEMIIMPVLHECGITSFFFPWKMPHVEGNRLTGLNLCVVYAFDSSKIDSFHPIVKDKYDGSFSFVIIITNITKGLEWFYRPAFFAKPETDVNMTWLSHWNFWDQLQGGDEIQVSVTGSFAVRVKKVGIDSVLEEGMLSGYVDTSPYVVRPGQFQPVEFRFDHSRRGPVGPKPFRYLANRSPYEVMPGENRRGSTSPPIYFHLNHYPDD</sequence>
<dbReference type="EMBL" id="CM004400">
    <property type="protein sequence ID" value="KAG8639726.1"/>
    <property type="molecule type" value="Genomic_DNA"/>
</dbReference>
<organism evidence="1 2">
    <name type="scientific">Manihot esculenta</name>
    <name type="common">Cassava</name>
    <name type="synonym">Jatropha manihot</name>
    <dbReference type="NCBI Taxonomy" id="3983"/>
    <lineage>
        <taxon>Eukaryota</taxon>
        <taxon>Viridiplantae</taxon>
        <taxon>Streptophyta</taxon>
        <taxon>Embryophyta</taxon>
        <taxon>Tracheophyta</taxon>
        <taxon>Spermatophyta</taxon>
        <taxon>Magnoliopsida</taxon>
        <taxon>eudicotyledons</taxon>
        <taxon>Gunneridae</taxon>
        <taxon>Pentapetalae</taxon>
        <taxon>rosids</taxon>
        <taxon>fabids</taxon>
        <taxon>Malpighiales</taxon>
        <taxon>Euphorbiaceae</taxon>
        <taxon>Crotonoideae</taxon>
        <taxon>Manihoteae</taxon>
        <taxon>Manihot</taxon>
    </lineage>
</organism>
<evidence type="ECO:0000313" key="2">
    <source>
        <dbReference type="Proteomes" id="UP000091857"/>
    </source>
</evidence>
<protein>
    <submittedName>
        <fullName evidence="1">Uncharacterized protein</fullName>
    </submittedName>
</protein>
<reference evidence="2" key="1">
    <citation type="journal article" date="2016" name="Nat. Biotechnol.">
        <title>Sequencing wild and cultivated cassava and related species reveals extensive interspecific hybridization and genetic diversity.</title>
        <authorList>
            <person name="Bredeson J.V."/>
            <person name="Lyons J.B."/>
            <person name="Prochnik S.E."/>
            <person name="Wu G.A."/>
            <person name="Ha C.M."/>
            <person name="Edsinger-Gonzales E."/>
            <person name="Grimwood J."/>
            <person name="Schmutz J."/>
            <person name="Rabbi I.Y."/>
            <person name="Egesi C."/>
            <person name="Nauluvula P."/>
            <person name="Lebot V."/>
            <person name="Ndunguru J."/>
            <person name="Mkamilo G."/>
            <person name="Bart R.S."/>
            <person name="Setter T.L."/>
            <person name="Gleadow R.M."/>
            <person name="Kulakow P."/>
            <person name="Ferguson M.E."/>
            <person name="Rounsley S."/>
            <person name="Rokhsar D.S."/>
        </authorList>
    </citation>
    <scope>NUCLEOTIDE SEQUENCE [LARGE SCALE GENOMIC DNA]</scope>
    <source>
        <strain evidence="2">cv. AM560-2</strain>
    </source>
</reference>
<name>A0ACB7GII6_MANES</name>
<accession>A0ACB7GII6</accession>
<dbReference type="Proteomes" id="UP000091857">
    <property type="component" value="Chromosome 14"/>
</dbReference>
<comment type="caution">
    <text evidence="1">The sequence shown here is derived from an EMBL/GenBank/DDBJ whole genome shotgun (WGS) entry which is preliminary data.</text>
</comment>
<proteinExistence type="predicted"/>
<evidence type="ECO:0000313" key="1">
    <source>
        <dbReference type="EMBL" id="KAG8639726.1"/>
    </source>
</evidence>